<comment type="similarity">
    <text evidence="10">Belongs to the binding-protein-dependent transport system permease family. OppBC subfamily.</text>
</comment>
<dbReference type="Proteomes" id="UP000298324">
    <property type="component" value="Unassembled WGS sequence"/>
</dbReference>
<sequence length="309" mass="34399">MKRYVIRRILQLIPVLLGVSILTFFLSYLAPSDPAQILLNQMGIAPTQELLEKTREQMGLTQPVPVQYINWLGGVIHGDFGTSYKYNYPVFDVITSKLPATLKLAGAAMLLTILLALPLGILSSVYKNKLADYLIRIFSLFGISMPSFWLGLLLIYFFTYRLKLLPIISNGAAVGIILPAVTLAFSMVGKYVRQLRAAILEEIHKDYVQGAYARGVSANKILFFHVLPNVLVPIITMLGLSVGGLLGGAAIVETIFVWPGVGEMVVDAIFNRDYPLIQGYVIWMALIYVLTNLIVDIIYTMFNHEIKLQ</sequence>
<dbReference type="GO" id="GO:0015099">
    <property type="term" value="F:nickel cation transmembrane transporter activity"/>
    <property type="evidence" value="ECO:0007669"/>
    <property type="project" value="InterPro"/>
</dbReference>
<comment type="subunit">
    <text evidence="11">The complex is composed of two ATP-binding proteins (NikD and NikE), two transmembrane proteins (NikB and NikC) and a solute-binding protein (NikA).</text>
</comment>
<dbReference type="Pfam" id="PF00528">
    <property type="entry name" value="BPD_transp_1"/>
    <property type="match status" value="1"/>
</dbReference>
<keyword evidence="2 13" id="KW-0813">Transport</keyword>
<feature type="transmembrane region" description="Helical" evidence="13">
    <location>
        <begin position="12"/>
        <end position="30"/>
    </location>
</feature>
<dbReference type="GO" id="GO:0005886">
    <property type="term" value="C:plasma membrane"/>
    <property type="evidence" value="ECO:0007669"/>
    <property type="project" value="UniProtKB-SubCell"/>
</dbReference>
<keyword evidence="6 13" id="KW-1133">Transmembrane helix</keyword>
<keyword evidence="7" id="KW-0406">Ion transport</keyword>
<dbReference type="InterPro" id="IPR035906">
    <property type="entry name" value="MetI-like_sf"/>
</dbReference>
<keyword evidence="8" id="KW-0921">Nickel transport</keyword>
<dbReference type="RefSeq" id="WP_190240019.1">
    <property type="nucleotide sequence ID" value="NZ_QFGA01000001.1"/>
</dbReference>
<comment type="subcellular location">
    <subcellularLocation>
        <location evidence="1 13">Cell membrane</location>
        <topology evidence="1 13">Multi-pass membrane protein</topology>
    </subcellularLocation>
</comment>
<keyword evidence="9 13" id="KW-0472">Membrane</keyword>
<evidence type="ECO:0000256" key="13">
    <source>
        <dbReference type="RuleBase" id="RU363032"/>
    </source>
</evidence>
<feature type="transmembrane region" description="Helical" evidence="13">
    <location>
        <begin position="164"/>
        <end position="188"/>
    </location>
</feature>
<evidence type="ECO:0000259" key="14">
    <source>
        <dbReference type="PROSITE" id="PS50928"/>
    </source>
</evidence>
<evidence type="ECO:0000256" key="7">
    <source>
        <dbReference type="ARBA" id="ARBA00023065"/>
    </source>
</evidence>
<dbReference type="PANTHER" id="PTHR43163:SF6">
    <property type="entry name" value="DIPEPTIDE TRANSPORT SYSTEM PERMEASE PROTEIN DPPB-RELATED"/>
    <property type="match status" value="1"/>
</dbReference>
<evidence type="ECO:0000256" key="5">
    <source>
        <dbReference type="ARBA" id="ARBA00022692"/>
    </source>
</evidence>
<reference evidence="15 16" key="1">
    <citation type="journal article" date="2018" name="Environ. Microbiol.">
        <title>Novel energy conservation strategies and behaviour of Pelotomaculum schinkii driving syntrophic propionate catabolism.</title>
        <authorList>
            <person name="Hidalgo-Ahumada C.A.P."/>
            <person name="Nobu M.K."/>
            <person name="Narihiro T."/>
            <person name="Tamaki H."/>
            <person name="Liu W.T."/>
            <person name="Kamagata Y."/>
            <person name="Stams A.J.M."/>
            <person name="Imachi H."/>
            <person name="Sousa D.Z."/>
        </authorList>
    </citation>
    <scope>NUCLEOTIDE SEQUENCE [LARGE SCALE GENOMIC DNA]</scope>
    <source>
        <strain evidence="15 16">HH</strain>
    </source>
</reference>
<evidence type="ECO:0000256" key="12">
    <source>
        <dbReference type="ARBA" id="ARBA00044774"/>
    </source>
</evidence>
<dbReference type="PANTHER" id="PTHR43163">
    <property type="entry name" value="DIPEPTIDE TRANSPORT SYSTEM PERMEASE PROTEIN DPPB-RELATED"/>
    <property type="match status" value="1"/>
</dbReference>
<keyword evidence="5 13" id="KW-0812">Transmembrane</keyword>
<feature type="transmembrane region" description="Helical" evidence="13">
    <location>
        <begin position="133"/>
        <end position="158"/>
    </location>
</feature>
<dbReference type="CDD" id="cd06261">
    <property type="entry name" value="TM_PBP2"/>
    <property type="match status" value="1"/>
</dbReference>
<evidence type="ECO:0000256" key="11">
    <source>
        <dbReference type="ARBA" id="ARBA00038669"/>
    </source>
</evidence>
<evidence type="ECO:0000256" key="8">
    <source>
        <dbReference type="ARBA" id="ARBA00023112"/>
    </source>
</evidence>
<organism evidence="15 16">
    <name type="scientific">Pelotomaculum schinkii</name>
    <dbReference type="NCBI Taxonomy" id="78350"/>
    <lineage>
        <taxon>Bacteria</taxon>
        <taxon>Bacillati</taxon>
        <taxon>Bacillota</taxon>
        <taxon>Clostridia</taxon>
        <taxon>Eubacteriales</taxon>
        <taxon>Desulfotomaculaceae</taxon>
        <taxon>Pelotomaculum</taxon>
    </lineage>
</organism>
<evidence type="ECO:0000256" key="3">
    <source>
        <dbReference type="ARBA" id="ARBA00022475"/>
    </source>
</evidence>
<evidence type="ECO:0000256" key="9">
    <source>
        <dbReference type="ARBA" id="ARBA00023136"/>
    </source>
</evidence>
<dbReference type="Pfam" id="PF19300">
    <property type="entry name" value="BPD_transp_1_N"/>
    <property type="match status" value="1"/>
</dbReference>
<dbReference type="NCBIfam" id="NF045470">
    <property type="entry name" value="Opp2B"/>
    <property type="match status" value="1"/>
</dbReference>
<dbReference type="InterPro" id="IPR045621">
    <property type="entry name" value="BPD_transp_1_N"/>
</dbReference>
<evidence type="ECO:0000313" key="15">
    <source>
        <dbReference type="EMBL" id="TEB08393.1"/>
    </source>
</evidence>
<dbReference type="PROSITE" id="PS50928">
    <property type="entry name" value="ABC_TM1"/>
    <property type="match status" value="1"/>
</dbReference>
<evidence type="ECO:0000256" key="6">
    <source>
        <dbReference type="ARBA" id="ARBA00022989"/>
    </source>
</evidence>
<keyword evidence="3" id="KW-1003">Cell membrane</keyword>
<proteinExistence type="inferred from homology"/>
<evidence type="ECO:0000256" key="10">
    <source>
        <dbReference type="ARBA" id="ARBA00024202"/>
    </source>
</evidence>
<dbReference type="InterPro" id="IPR000515">
    <property type="entry name" value="MetI-like"/>
</dbReference>
<accession>A0A4Y7RHX3</accession>
<evidence type="ECO:0000256" key="2">
    <source>
        <dbReference type="ARBA" id="ARBA00022448"/>
    </source>
</evidence>
<feature type="transmembrane region" description="Helical" evidence="13">
    <location>
        <begin position="104"/>
        <end position="126"/>
    </location>
</feature>
<feature type="transmembrane region" description="Helical" evidence="13">
    <location>
        <begin position="230"/>
        <end position="260"/>
    </location>
</feature>
<dbReference type="EMBL" id="QFGA01000001">
    <property type="protein sequence ID" value="TEB08393.1"/>
    <property type="molecule type" value="Genomic_DNA"/>
</dbReference>
<evidence type="ECO:0000313" key="16">
    <source>
        <dbReference type="Proteomes" id="UP000298324"/>
    </source>
</evidence>
<feature type="domain" description="ABC transmembrane type-1" evidence="14">
    <location>
        <begin position="98"/>
        <end position="299"/>
    </location>
</feature>
<evidence type="ECO:0000256" key="4">
    <source>
        <dbReference type="ARBA" id="ARBA00022596"/>
    </source>
</evidence>
<dbReference type="Gene3D" id="1.10.3720.10">
    <property type="entry name" value="MetI-like"/>
    <property type="match status" value="1"/>
</dbReference>
<dbReference type="SUPFAM" id="SSF161098">
    <property type="entry name" value="MetI-like"/>
    <property type="match status" value="1"/>
</dbReference>
<keyword evidence="16" id="KW-1185">Reference proteome</keyword>
<gene>
    <name evidence="15" type="primary">nikB</name>
    <name evidence="15" type="ORF">Psch_01956</name>
</gene>
<feature type="transmembrane region" description="Helical" evidence="13">
    <location>
        <begin position="280"/>
        <end position="302"/>
    </location>
</feature>
<comment type="caution">
    <text evidence="15">The sequence shown here is derived from an EMBL/GenBank/DDBJ whole genome shotgun (WGS) entry which is preliminary data.</text>
</comment>
<keyword evidence="4" id="KW-0533">Nickel</keyword>
<dbReference type="InterPro" id="IPR050045">
    <property type="entry name" value="Opp2B"/>
</dbReference>
<evidence type="ECO:0000256" key="1">
    <source>
        <dbReference type="ARBA" id="ARBA00004651"/>
    </source>
</evidence>
<protein>
    <recommendedName>
        <fullName evidence="12">Nickel import system permease protein NikB</fullName>
    </recommendedName>
</protein>
<name>A0A4Y7RHX3_9FIRM</name>
<dbReference type="AlphaFoldDB" id="A0A4Y7RHX3"/>